<dbReference type="EMBL" id="JAPQYE010000013">
    <property type="protein sequence ID" value="MCZ0730986.1"/>
    <property type="molecule type" value="Genomic_DNA"/>
</dbReference>
<evidence type="ECO:0000313" key="2">
    <source>
        <dbReference type="Proteomes" id="UP001084650"/>
    </source>
</evidence>
<dbReference type="RefSeq" id="WP_268787368.1">
    <property type="nucleotide sequence ID" value="NZ_JAPQYE010000013.1"/>
</dbReference>
<sequence length="326" mass="33973">MSSPVPALADVLGRYAASTGAPRLRAIEARLRAPLAVAVVGRPGVGRGAVARALTGAGVTVVTDAADVRVVVIAETPKPEDRRALRGDLPSLVVLNKADLSGRVVGGPLAAARRSADDIAVAVGRPVVPMVAHLAEVELDGELIDALRTLATEPADMTSTDAFVGSDHVVPAPIRRRLLERFDRFGLAHAVLAVVEGAGADAVAARVRGLSQTEAVVERLGGFAAEVGYRRARAALVTLEGAATETRDDDLAAFLAGDEVVIAMMAAAVGLFEASGLRVDPGDDPDTHVRRAVQWRRYADGPLDALHRRCAAEISRGSLRLLGQAR</sequence>
<reference evidence="1" key="1">
    <citation type="submission" date="2022-12" db="EMBL/GenBank/DDBJ databases">
        <title>Whole genome sequence of Mycolicibacterium iranicum strain SBH312.</title>
        <authorList>
            <person name="Jani J."/>
            <person name="Arifin Mustapha Z."/>
            <person name="Ahmed K."/>
            <person name="Kai Ling C."/>
        </authorList>
    </citation>
    <scope>NUCLEOTIDE SEQUENCE</scope>
    <source>
        <strain evidence="1">SBH312</strain>
    </source>
</reference>
<evidence type="ECO:0000313" key="1">
    <source>
        <dbReference type="EMBL" id="MCZ0730986.1"/>
    </source>
</evidence>
<keyword evidence="2" id="KW-1185">Reference proteome</keyword>
<gene>
    <name evidence="1" type="ORF">OY187_23315</name>
</gene>
<name>A0ABT4HL95_MYCIR</name>
<organism evidence="1 2">
    <name type="scientific">Mycolicibacterium iranicum</name>
    <name type="common">Mycobacterium iranicum</name>
    <dbReference type="NCBI Taxonomy" id="912594"/>
    <lineage>
        <taxon>Bacteria</taxon>
        <taxon>Bacillati</taxon>
        <taxon>Actinomycetota</taxon>
        <taxon>Actinomycetes</taxon>
        <taxon>Mycobacteriales</taxon>
        <taxon>Mycobacteriaceae</taxon>
        <taxon>Mycolicibacterium</taxon>
    </lineage>
</organism>
<comment type="caution">
    <text evidence="1">The sequence shown here is derived from an EMBL/GenBank/DDBJ whole genome shotgun (WGS) entry which is preliminary data.</text>
</comment>
<protein>
    <submittedName>
        <fullName evidence="1">Uncharacterized protein</fullName>
    </submittedName>
</protein>
<proteinExistence type="predicted"/>
<accession>A0ABT4HL95</accession>
<dbReference type="Proteomes" id="UP001084650">
    <property type="component" value="Unassembled WGS sequence"/>
</dbReference>